<evidence type="ECO:0000313" key="1">
    <source>
        <dbReference type="EMBL" id="MCM5681443.1"/>
    </source>
</evidence>
<gene>
    <name evidence="1" type="ORF">M8A51_18095</name>
</gene>
<organism evidence="1 2">
    <name type="scientific">Caldimonas mangrovi</name>
    <dbReference type="NCBI Taxonomy" id="2944811"/>
    <lineage>
        <taxon>Bacteria</taxon>
        <taxon>Pseudomonadati</taxon>
        <taxon>Pseudomonadota</taxon>
        <taxon>Betaproteobacteria</taxon>
        <taxon>Burkholderiales</taxon>
        <taxon>Sphaerotilaceae</taxon>
        <taxon>Caldimonas</taxon>
    </lineage>
</organism>
<sequence length="134" mass="14777">MIKIGLSTRRPACTACNPPIGARISLWLRNTMARARQGIRAVTLQGRYGHLPMSMRLDRDDVRHYARLAQGHGLTPSLAGYLEFRILSADPLLPSPLEVTVAGSAQALAGSRADRFLFADPVRAEQDFLRLLEP</sequence>
<comment type="caution">
    <text evidence="1">The sequence shown here is derived from an EMBL/GenBank/DDBJ whole genome shotgun (WGS) entry which is preliminary data.</text>
</comment>
<accession>A0ABT0YRR4</accession>
<name>A0ABT0YRR4_9BURK</name>
<keyword evidence="2" id="KW-1185">Reference proteome</keyword>
<dbReference type="EMBL" id="JAMKFE010000012">
    <property type="protein sequence ID" value="MCM5681443.1"/>
    <property type="molecule type" value="Genomic_DNA"/>
</dbReference>
<dbReference type="RefSeq" id="WP_251779926.1">
    <property type="nucleotide sequence ID" value="NZ_JAMKFE010000012.1"/>
</dbReference>
<evidence type="ECO:0000313" key="2">
    <source>
        <dbReference type="Proteomes" id="UP001165541"/>
    </source>
</evidence>
<reference evidence="1" key="1">
    <citation type="submission" date="2022-05" db="EMBL/GenBank/DDBJ databases">
        <title>Schlegelella sp. nov., isolated from mangrove soil.</title>
        <authorList>
            <person name="Liu Y."/>
            <person name="Ge X."/>
            <person name="Liu W."/>
        </authorList>
    </citation>
    <scope>NUCLEOTIDE SEQUENCE</scope>
    <source>
        <strain evidence="1">S2-27</strain>
    </source>
</reference>
<proteinExistence type="predicted"/>
<protein>
    <submittedName>
        <fullName evidence="1">Uncharacterized protein</fullName>
    </submittedName>
</protein>
<dbReference type="Proteomes" id="UP001165541">
    <property type="component" value="Unassembled WGS sequence"/>
</dbReference>